<keyword evidence="6 9" id="KW-1133">Transmembrane helix</keyword>
<feature type="transmembrane region" description="Helical" evidence="9">
    <location>
        <begin position="172"/>
        <end position="193"/>
    </location>
</feature>
<protein>
    <submittedName>
        <fullName evidence="11">DHA2 family efflux MFS transporter permease subunit</fullName>
    </submittedName>
</protein>
<name>A0A974NTK8_9SPHN</name>
<dbReference type="SUPFAM" id="SSF103473">
    <property type="entry name" value="MFS general substrate transporter"/>
    <property type="match status" value="1"/>
</dbReference>
<feature type="compositionally biased region" description="Low complexity" evidence="8">
    <location>
        <begin position="12"/>
        <end position="32"/>
    </location>
</feature>
<evidence type="ECO:0000256" key="4">
    <source>
        <dbReference type="ARBA" id="ARBA00022475"/>
    </source>
</evidence>
<dbReference type="NCBIfam" id="TIGR00711">
    <property type="entry name" value="efflux_EmrB"/>
    <property type="match status" value="1"/>
</dbReference>
<evidence type="ECO:0000256" key="3">
    <source>
        <dbReference type="ARBA" id="ARBA00022448"/>
    </source>
</evidence>
<feature type="transmembrane region" description="Helical" evidence="9">
    <location>
        <begin position="367"/>
        <end position="386"/>
    </location>
</feature>
<dbReference type="Proteomes" id="UP000595894">
    <property type="component" value="Chromosome"/>
</dbReference>
<evidence type="ECO:0000256" key="2">
    <source>
        <dbReference type="ARBA" id="ARBA00008537"/>
    </source>
</evidence>
<sequence>MPSSIRAASKVADATAPAGTGAAPDTGSTPGTDAEPTPLSGGKLLLAGVALALANFVVVLDTTIANVSVPHIAGGLAISPTQGTWVITSYSVADAISVPLTGWLAARFGTVRWFIMSLIGFGFFSMLCGLSNSLGMLVVFRILQGLSGGPLMPLSQSLLLRIFPKQKAGAAMGLWAMTTVCAPIAGPILGGMISDNWTWPWIFFINLPVVAFCVFAVTRLVTPFETKKAKVGIDIVGLILLVVWVGAFQLMLDTGREHDWFSSPFVVAMAVIAAIGLPAFVIWELGEKNPIVDIKVFRHRGFTAGTVAVALGFGAFFASVVLTPLWLQQVVGYTATEAGFTTAFVGVFAVIMSPIAARLVGKVDLRITVCLGILWLGVMSLLRARWSTEADFFQLALPQLLQGFGMPFFFIGLTALALSSVKPSETTSAAGIMSFVRTLCGAIGTAMATTAWDNASRVSRSDMVPALNGVSTTMEQLQARGMSVEQSRGVIDRLVEAQSATVGATHVFTLAFAIFLIAAAFVWLAPKPKGAPQMGAAH</sequence>
<dbReference type="PRINTS" id="PR01036">
    <property type="entry name" value="TCRTETB"/>
</dbReference>
<evidence type="ECO:0000256" key="6">
    <source>
        <dbReference type="ARBA" id="ARBA00022989"/>
    </source>
</evidence>
<feature type="transmembrane region" description="Helical" evidence="9">
    <location>
        <begin position="503"/>
        <end position="525"/>
    </location>
</feature>
<dbReference type="CDD" id="cd17503">
    <property type="entry name" value="MFS_LmrB_MDR_like"/>
    <property type="match status" value="1"/>
</dbReference>
<keyword evidence="4" id="KW-1003">Cell membrane</keyword>
<dbReference type="EMBL" id="CP061035">
    <property type="protein sequence ID" value="QQV76567.1"/>
    <property type="molecule type" value="Genomic_DNA"/>
</dbReference>
<evidence type="ECO:0000259" key="10">
    <source>
        <dbReference type="PROSITE" id="PS50850"/>
    </source>
</evidence>
<accession>A0A974NTK8</accession>
<evidence type="ECO:0000256" key="1">
    <source>
        <dbReference type="ARBA" id="ARBA00004651"/>
    </source>
</evidence>
<organism evidence="11 12">
    <name type="scientific">Sphingomonas aliaeris</name>
    <dbReference type="NCBI Taxonomy" id="2759526"/>
    <lineage>
        <taxon>Bacteria</taxon>
        <taxon>Pseudomonadati</taxon>
        <taxon>Pseudomonadota</taxon>
        <taxon>Alphaproteobacteria</taxon>
        <taxon>Sphingomonadales</taxon>
        <taxon>Sphingomonadaceae</taxon>
        <taxon>Sphingomonas</taxon>
    </lineage>
</organism>
<keyword evidence="3" id="KW-0813">Transport</keyword>
<evidence type="ECO:0000313" key="12">
    <source>
        <dbReference type="Proteomes" id="UP000595894"/>
    </source>
</evidence>
<dbReference type="PANTHER" id="PTHR42718">
    <property type="entry name" value="MAJOR FACILITATOR SUPERFAMILY MULTIDRUG TRANSPORTER MFSC"/>
    <property type="match status" value="1"/>
</dbReference>
<dbReference type="GO" id="GO:0005886">
    <property type="term" value="C:plasma membrane"/>
    <property type="evidence" value="ECO:0007669"/>
    <property type="project" value="UniProtKB-SubCell"/>
</dbReference>
<feature type="transmembrane region" description="Helical" evidence="9">
    <location>
        <begin position="264"/>
        <end position="283"/>
    </location>
</feature>
<dbReference type="PANTHER" id="PTHR42718:SF9">
    <property type="entry name" value="MAJOR FACILITATOR SUPERFAMILY MULTIDRUG TRANSPORTER MFSC"/>
    <property type="match status" value="1"/>
</dbReference>
<feature type="transmembrane region" description="Helical" evidence="9">
    <location>
        <begin position="304"/>
        <end position="327"/>
    </location>
</feature>
<dbReference type="InterPro" id="IPR036259">
    <property type="entry name" value="MFS_trans_sf"/>
</dbReference>
<feature type="transmembrane region" description="Helical" evidence="9">
    <location>
        <begin position="339"/>
        <end position="360"/>
    </location>
</feature>
<gene>
    <name evidence="11" type="ORF">H5J25_14080</name>
</gene>
<dbReference type="InterPro" id="IPR011701">
    <property type="entry name" value="MFS"/>
</dbReference>
<dbReference type="GO" id="GO:0022857">
    <property type="term" value="F:transmembrane transporter activity"/>
    <property type="evidence" value="ECO:0007669"/>
    <property type="project" value="InterPro"/>
</dbReference>
<dbReference type="PROSITE" id="PS50850">
    <property type="entry name" value="MFS"/>
    <property type="match status" value="1"/>
</dbReference>
<comment type="subcellular location">
    <subcellularLocation>
        <location evidence="1">Cell membrane</location>
        <topology evidence="1">Multi-pass membrane protein</topology>
    </subcellularLocation>
</comment>
<evidence type="ECO:0000256" key="8">
    <source>
        <dbReference type="SAM" id="MobiDB-lite"/>
    </source>
</evidence>
<evidence type="ECO:0000256" key="5">
    <source>
        <dbReference type="ARBA" id="ARBA00022692"/>
    </source>
</evidence>
<dbReference type="Gene3D" id="1.20.1720.10">
    <property type="entry name" value="Multidrug resistance protein D"/>
    <property type="match status" value="2"/>
</dbReference>
<feature type="transmembrane region" description="Helical" evidence="9">
    <location>
        <begin position="233"/>
        <end position="252"/>
    </location>
</feature>
<dbReference type="KEGG" id="sari:H5J25_14080"/>
<evidence type="ECO:0000256" key="7">
    <source>
        <dbReference type="ARBA" id="ARBA00023136"/>
    </source>
</evidence>
<reference evidence="12" key="1">
    <citation type="submission" date="2020-09" db="EMBL/GenBank/DDBJ databases">
        <title>Sphingomonas sp., a new species isolated from pork steak.</title>
        <authorList>
            <person name="Heidler von Heilborn D."/>
        </authorList>
    </citation>
    <scope>NUCLEOTIDE SEQUENCE [LARGE SCALE GENOMIC DNA]</scope>
</reference>
<feature type="region of interest" description="Disordered" evidence="8">
    <location>
        <begin position="1"/>
        <end position="36"/>
    </location>
</feature>
<evidence type="ECO:0000256" key="9">
    <source>
        <dbReference type="SAM" id="Phobius"/>
    </source>
</evidence>
<dbReference type="InterPro" id="IPR020846">
    <property type="entry name" value="MFS_dom"/>
</dbReference>
<proteinExistence type="inferred from homology"/>
<keyword evidence="12" id="KW-1185">Reference proteome</keyword>
<feature type="transmembrane region" description="Helical" evidence="9">
    <location>
        <begin position="113"/>
        <end position="132"/>
    </location>
</feature>
<feature type="transmembrane region" description="Helical" evidence="9">
    <location>
        <begin position="392"/>
        <end position="418"/>
    </location>
</feature>
<dbReference type="InterPro" id="IPR004638">
    <property type="entry name" value="EmrB-like"/>
</dbReference>
<feature type="transmembrane region" description="Helical" evidence="9">
    <location>
        <begin position="430"/>
        <end position="452"/>
    </location>
</feature>
<feature type="domain" description="Major facilitator superfamily (MFS) profile" evidence="10">
    <location>
        <begin position="47"/>
        <end position="530"/>
    </location>
</feature>
<feature type="transmembrane region" description="Helical" evidence="9">
    <location>
        <begin position="199"/>
        <end position="221"/>
    </location>
</feature>
<keyword evidence="5 9" id="KW-0812">Transmembrane</keyword>
<dbReference type="Pfam" id="PF07690">
    <property type="entry name" value="MFS_1"/>
    <property type="match status" value="1"/>
</dbReference>
<comment type="similarity">
    <text evidence="2">Belongs to the major facilitator superfamily. EmrB family.</text>
</comment>
<keyword evidence="7 9" id="KW-0472">Membrane</keyword>
<evidence type="ECO:0000313" key="11">
    <source>
        <dbReference type="EMBL" id="QQV76567.1"/>
    </source>
</evidence>
<feature type="transmembrane region" description="Helical" evidence="9">
    <location>
        <begin position="44"/>
        <end position="65"/>
    </location>
</feature>
<dbReference type="AlphaFoldDB" id="A0A974NTK8"/>